<name>E3N9A0_CAERE</name>
<feature type="region of interest" description="Disordered" evidence="1">
    <location>
        <begin position="66"/>
        <end position="88"/>
    </location>
</feature>
<evidence type="ECO:0000313" key="2">
    <source>
        <dbReference type="EMBL" id="EFO90169.1"/>
    </source>
</evidence>
<organism evidence="3">
    <name type="scientific">Caenorhabditis remanei</name>
    <name type="common">Caenorhabditis vulgaris</name>
    <dbReference type="NCBI Taxonomy" id="31234"/>
    <lineage>
        <taxon>Eukaryota</taxon>
        <taxon>Metazoa</taxon>
        <taxon>Ecdysozoa</taxon>
        <taxon>Nematoda</taxon>
        <taxon>Chromadorea</taxon>
        <taxon>Rhabditida</taxon>
        <taxon>Rhabditina</taxon>
        <taxon>Rhabditomorpha</taxon>
        <taxon>Rhabditoidea</taxon>
        <taxon>Rhabditidae</taxon>
        <taxon>Peloderinae</taxon>
        <taxon>Caenorhabditis</taxon>
    </lineage>
</organism>
<sequence>MTFSIYHGPPILPWASDSATGLLFFYGPPILPWASDFFMGLRFWNRANFYIAIEINEDGVLTRSSGADSGVSVSGGNGTPTTTTSLDKRLVATPGCRRPMSMCERMLVERAREGFSNQRRPPISV</sequence>
<dbReference type="STRING" id="31234.E3N9A0"/>
<dbReference type="InParanoid" id="E3N9A0"/>
<gene>
    <name evidence="2" type="ORF">CRE_24201</name>
</gene>
<dbReference type="eggNOG" id="KOG4280">
    <property type="taxonomic scope" value="Eukaryota"/>
</dbReference>
<evidence type="ECO:0000256" key="1">
    <source>
        <dbReference type="SAM" id="MobiDB-lite"/>
    </source>
</evidence>
<proteinExistence type="predicted"/>
<accession>E3N9A0</accession>
<evidence type="ECO:0000313" key="3">
    <source>
        <dbReference type="Proteomes" id="UP000008281"/>
    </source>
</evidence>
<reference evidence="2" key="1">
    <citation type="submission" date="2007-07" db="EMBL/GenBank/DDBJ databases">
        <title>PCAP assembly of the Caenorhabditis remanei genome.</title>
        <authorList>
            <consortium name="The Caenorhabditis remanei Sequencing Consortium"/>
            <person name="Wilson R.K."/>
        </authorList>
    </citation>
    <scope>NUCLEOTIDE SEQUENCE [LARGE SCALE GENOMIC DNA]</scope>
    <source>
        <strain evidence="2">PB4641</strain>
    </source>
</reference>
<dbReference type="HOGENOM" id="CLU_1994732_0_0_1"/>
<dbReference type="OrthoDB" id="3176171at2759"/>
<dbReference type="AlphaFoldDB" id="E3N9A0"/>
<dbReference type="Proteomes" id="UP000008281">
    <property type="component" value="Unassembled WGS sequence"/>
</dbReference>
<keyword evidence="3" id="KW-1185">Reference proteome</keyword>
<protein>
    <submittedName>
        <fullName evidence="2">Uncharacterized protein</fullName>
    </submittedName>
</protein>
<dbReference type="EMBL" id="DS268563">
    <property type="protein sequence ID" value="EFO90169.1"/>
    <property type="molecule type" value="Genomic_DNA"/>
</dbReference>